<dbReference type="PANTHER" id="PTHR46268:SF6">
    <property type="entry name" value="UNIVERSAL STRESS PROTEIN UP12"/>
    <property type="match status" value="1"/>
</dbReference>
<feature type="domain" description="UspA" evidence="2">
    <location>
        <begin position="144"/>
        <end position="266"/>
    </location>
</feature>
<sequence length="268" mass="28627">MFEHALVAIDFSPASEVLQRRLEHLAAWGTRRLTLVYVLSTRYPAAPAETHRSHYEARLAEMAEALSAKGFAVEWDVRSGEPGAELVAAAEQFGADLILAGSRGHSVFRELFLGSVVLDVARLTNHPLWLEPLNETESTPPPETLLLATDGSAGAQGAERVFAELATRCRRAMAVQVAACNEETGLAIETADAERHLRSLAGGAGPIETRLICGDPPTAIAQTAREIAAGLILVGKRGHNPMRELLLGSTAEAVCRRAGRAVLLVPST</sequence>
<feature type="domain" description="UspA" evidence="2">
    <location>
        <begin position="1"/>
        <end position="129"/>
    </location>
</feature>
<evidence type="ECO:0000313" key="3">
    <source>
        <dbReference type="EMBL" id="SCZ54511.1"/>
    </source>
</evidence>
<dbReference type="InterPro" id="IPR006015">
    <property type="entry name" value="Universal_stress_UspA"/>
</dbReference>
<dbReference type="AlphaFoldDB" id="A0A1G5PZB5"/>
<keyword evidence="4" id="KW-1185">Reference proteome</keyword>
<reference evidence="3 4" key="1">
    <citation type="submission" date="2016-10" db="EMBL/GenBank/DDBJ databases">
        <authorList>
            <person name="de Groot N.N."/>
        </authorList>
    </citation>
    <scope>NUCLEOTIDE SEQUENCE [LARGE SCALE GENOMIC DNA]</scope>
    <source>
        <strain evidence="3 4">HLD2</strain>
    </source>
</reference>
<dbReference type="Proteomes" id="UP000199648">
    <property type="component" value="Unassembled WGS sequence"/>
</dbReference>
<organism evidence="3 4">
    <name type="scientific">Thiohalomonas denitrificans</name>
    <dbReference type="NCBI Taxonomy" id="415747"/>
    <lineage>
        <taxon>Bacteria</taxon>
        <taxon>Pseudomonadati</taxon>
        <taxon>Pseudomonadota</taxon>
        <taxon>Gammaproteobacteria</taxon>
        <taxon>Thiohalomonadales</taxon>
        <taxon>Thiohalomonadaceae</taxon>
        <taxon>Thiohalomonas</taxon>
    </lineage>
</organism>
<dbReference type="SUPFAM" id="SSF52402">
    <property type="entry name" value="Adenine nucleotide alpha hydrolases-like"/>
    <property type="match status" value="2"/>
</dbReference>
<dbReference type="CDD" id="cd00293">
    <property type="entry name" value="USP-like"/>
    <property type="match status" value="2"/>
</dbReference>
<dbReference type="InterPro" id="IPR006016">
    <property type="entry name" value="UspA"/>
</dbReference>
<evidence type="ECO:0000313" key="4">
    <source>
        <dbReference type="Proteomes" id="UP000199648"/>
    </source>
</evidence>
<evidence type="ECO:0000259" key="2">
    <source>
        <dbReference type="Pfam" id="PF00582"/>
    </source>
</evidence>
<dbReference type="EMBL" id="FMWD01000003">
    <property type="protein sequence ID" value="SCZ54511.1"/>
    <property type="molecule type" value="Genomic_DNA"/>
</dbReference>
<name>A0A1G5PZB5_9GAMM</name>
<proteinExistence type="inferred from homology"/>
<dbReference type="InterPro" id="IPR014729">
    <property type="entry name" value="Rossmann-like_a/b/a_fold"/>
</dbReference>
<dbReference type="PANTHER" id="PTHR46268">
    <property type="entry name" value="STRESS RESPONSE PROTEIN NHAX"/>
    <property type="match status" value="1"/>
</dbReference>
<dbReference type="RefSeq" id="WP_092993334.1">
    <property type="nucleotide sequence ID" value="NZ_FMWD01000003.1"/>
</dbReference>
<comment type="similarity">
    <text evidence="1">Belongs to the universal stress protein A family.</text>
</comment>
<dbReference type="Gene3D" id="3.40.50.620">
    <property type="entry name" value="HUPs"/>
    <property type="match status" value="2"/>
</dbReference>
<dbReference type="PRINTS" id="PR01438">
    <property type="entry name" value="UNVRSLSTRESS"/>
</dbReference>
<gene>
    <name evidence="3" type="ORF">SAMN03097708_00982</name>
</gene>
<evidence type="ECO:0000256" key="1">
    <source>
        <dbReference type="ARBA" id="ARBA00008791"/>
    </source>
</evidence>
<dbReference type="STRING" id="415747.SAMN03097708_00982"/>
<dbReference type="OrthoDB" id="6872702at2"/>
<protein>
    <submittedName>
        <fullName evidence="3">Nucleotide-binding universal stress protein, UspA family</fullName>
    </submittedName>
</protein>
<accession>A0A1G5PZB5</accession>
<dbReference type="Pfam" id="PF00582">
    <property type="entry name" value="Usp"/>
    <property type="match status" value="2"/>
</dbReference>